<sequence length="45" mass="5407">MRRIRDLEPENLEPENLVLVHRHQGLPRMFKSLNRRATRTPRAAM</sequence>
<dbReference type="EMBL" id="CADCVE010000024">
    <property type="protein sequence ID" value="CAA9448337.1"/>
    <property type="molecule type" value="Genomic_DNA"/>
</dbReference>
<gene>
    <name evidence="1" type="ORF">AVDCRST_MAG28-1105</name>
</gene>
<name>A0A6J4QLX6_9ACTN</name>
<dbReference type="AlphaFoldDB" id="A0A6J4QLX6"/>
<reference evidence="1" key="1">
    <citation type="submission" date="2020-02" db="EMBL/GenBank/DDBJ databases">
        <authorList>
            <person name="Meier V. D."/>
        </authorList>
    </citation>
    <scope>NUCLEOTIDE SEQUENCE</scope>
    <source>
        <strain evidence="1">AVDCRST_MAG28</strain>
    </source>
</reference>
<protein>
    <submittedName>
        <fullName evidence="1">Uncharacterized protein</fullName>
    </submittedName>
</protein>
<evidence type="ECO:0000313" key="1">
    <source>
        <dbReference type="EMBL" id="CAA9448337.1"/>
    </source>
</evidence>
<proteinExistence type="predicted"/>
<organism evidence="1">
    <name type="scientific">uncultured Rubrobacteraceae bacterium</name>
    <dbReference type="NCBI Taxonomy" id="349277"/>
    <lineage>
        <taxon>Bacteria</taxon>
        <taxon>Bacillati</taxon>
        <taxon>Actinomycetota</taxon>
        <taxon>Rubrobacteria</taxon>
        <taxon>Rubrobacterales</taxon>
        <taxon>Rubrobacteraceae</taxon>
        <taxon>environmental samples</taxon>
    </lineage>
</organism>
<accession>A0A6J4QLX6</accession>